<dbReference type="Proteomes" id="UP000027341">
    <property type="component" value="Unassembled WGS sequence"/>
</dbReference>
<dbReference type="PANTHER" id="PTHR43464:SF19">
    <property type="entry name" value="UBIQUINONE BIOSYNTHESIS O-METHYLTRANSFERASE, MITOCHONDRIAL"/>
    <property type="match status" value="1"/>
</dbReference>
<keyword evidence="2" id="KW-0808">Transferase</keyword>
<keyword evidence="3" id="KW-0949">S-adenosyl-L-methionine</keyword>
<dbReference type="RefSeq" id="WP_051622958.1">
    <property type="nucleotide sequence ID" value="NZ_AP020335.1"/>
</dbReference>
<dbReference type="CDD" id="cd02440">
    <property type="entry name" value="AdoMet_MTases"/>
    <property type="match status" value="1"/>
</dbReference>
<dbReference type="Gene3D" id="3.40.50.150">
    <property type="entry name" value="Vaccinia Virus protein VP39"/>
    <property type="match status" value="1"/>
</dbReference>
<dbReference type="InterPro" id="IPR001763">
    <property type="entry name" value="Rhodanese-like_dom"/>
</dbReference>
<dbReference type="InterPro" id="IPR041698">
    <property type="entry name" value="Methyltransf_25"/>
</dbReference>
<keyword evidence="6" id="KW-1185">Reference proteome</keyword>
<dbReference type="SUPFAM" id="SSF52821">
    <property type="entry name" value="Rhodanese/Cell cycle control phosphatase"/>
    <property type="match status" value="1"/>
</dbReference>
<dbReference type="PANTHER" id="PTHR43464">
    <property type="entry name" value="METHYLTRANSFERASE"/>
    <property type="match status" value="1"/>
</dbReference>
<dbReference type="InterPro" id="IPR036873">
    <property type="entry name" value="Rhodanese-like_dom_sf"/>
</dbReference>
<evidence type="ECO:0000256" key="2">
    <source>
        <dbReference type="ARBA" id="ARBA00022679"/>
    </source>
</evidence>
<dbReference type="GO" id="GO:0032259">
    <property type="term" value="P:methylation"/>
    <property type="evidence" value="ECO:0007669"/>
    <property type="project" value="UniProtKB-KW"/>
</dbReference>
<accession>A0A066ZS20</accession>
<protein>
    <recommendedName>
        <fullName evidence="4">Rhodanese domain-containing protein</fullName>
    </recommendedName>
</protein>
<evidence type="ECO:0000313" key="6">
    <source>
        <dbReference type="Proteomes" id="UP000027341"/>
    </source>
</evidence>
<dbReference type="AlphaFoldDB" id="A0A066ZS20"/>
<evidence type="ECO:0000256" key="1">
    <source>
        <dbReference type="ARBA" id="ARBA00022603"/>
    </source>
</evidence>
<dbReference type="GO" id="GO:0008168">
    <property type="term" value="F:methyltransferase activity"/>
    <property type="evidence" value="ECO:0007669"/>
    <property type="project" value="UniProtKB-KW"/>
</dbReference>
<dbReference type="CDD" id="cd00158">
    <property type="entry name" value="RHOD"/>
    <property type="match status" value="1"/>
</dbReference>
<feature type="domain" description="Rhodanese" evidence="4">
    <location>
        <begin position="2"/>
        <end position="77"/>
    </location>
</feature>
<evidence type="ECO:0000259" key="4">
    <source>
        <dbReference type="PROSITE" id="PS50206"/>
    </source>
</evidence>
<gene>
    <name evidence="5" type="ORF">EI16_01820</name>
</gene>
<name>A0A066ZS20_HYDMR</name>
<sequence length="272" mass="30568">MFDDKLPVLDLRQEDVYREGHLIGATHFPWPCLLERLNELPARPAKLQIVGEATILDDAADFLADKGYEVVQLLTTENVADLLSQNPKICQVGADSQILWQPCYLLKQTVENLPPGKALDVGCGGGRDTVYLSQQGWQVTAIDKQEAVLTRARQLAENHHQTIDFLSCDLSEPLCLPDERFDLIVMVRYLNRDLYQWIKQHLAPGGTLVMQTFTEGVEAFGSPKNPNFILRSGELAKTFSDFEIIVDKIELLKDGRPVASFVAKNKEEQETC</sequence>
<evidence type="ECO:0000313" key="5">
    <source>
        <dbReference type="EMBL" id="KDN95074.1"/>
    </source>
</evidence>
<dbReference type="EMBL" id="JMIU01000001">
    <property type="protein sequence ID" value="KDN95074.1"/>
    <property type="molecule type" value="Genomic_DNA"/>
</dbReference>
<keyword evidence="1" id="KW-0489">Methyltransferase</keyword>
<proteinExistence type="predicted"/>
<dbReference type="Gene3D" id="3.40.250.10">
    <property type="entry name" value="Rhodanese-like domain"/>
    <property type="match status" value="1"/>
</dbReference>
<reference evidence="5 6" key="1">
    <citation type="submission" date="2014-04" db="EMBL/GenBank/DDBJ databases">
        <title>Draft genome sequence of Hydrogenovibrio marinus MH-110, a model organism for aerobic H2 metabolism.</title>
        <authorList>
            <person name="Cha H.J."/>
            <person name="Jo B.H."/>
            <person name="Hwang B.H."/>
        </authorList>
    </citation>
    <scope>NUCLEOTIDE SEQUENCE [LARGE SCALE GENOMIC DNA]</scope>
    <source>
        <strain evidence="5 6">MH-110</strain>
    </source>
</reference>
<evidence type="ECO:0000256" key="3">
    <source>
        <dbReference type="ARBA" id="ARBA00022691"/>
    </source>
</evidence>
<comment type="caution">
    <text evidence="5">The sequence shown here is derived from an EMBL/GenBank/DDBJ whole genome shotgun (WGS) entry which is preliminary data.</text>
</comment>
<dbReference type="InterPro" id="IPR029063">
    <property type="entry name" value="SAM-dependent_MTases_sf"/>
</dbReference>
<dbReference type="STRING" id="28885.EI16_01820"/>
<dbReference type="Pfam" id="PF13649">
    <property type="entry name" value="Methyltransf_25"/>
    <property type="match status" value="1"/>
</dbReference>
<dbReference type="SUPFAM" id="SSF53335">
    <property type="entry name" value="S-adenosyl-L-methionine-dependent methyltransferases"/>
    <property type="match status" value="1"/>
</dbReference>
<dbReference type="PROSITE" id="PS50206">
    <property type="entry name" value="RHODANESE_3"/>
    <property type="match status" value="1"/>
</dbReference>
<organism evidence="5 6">
    <name type="scientific">Hydrogenovibrio marinus</name>
    <dbReference type="NCBI Taxonomy" id="28885"/>
    <lineage>
        <taxon>Bacteria</taxon>
        <taxon>Pseudomonadati</taxon>
        <taxon>Pseudomonadota</taxon>
        <taxon>Gammaproteobacteria</taxon>
        <taxon>Thiotrichales</taxon>
        <taxon>Piscirickettsiaceae</taxon>
        <taxon>Hydrogenovibrio</taxon>
    </lineage>
</organism>